<comment type="caution">
    <text evidence="2">The sequence shown here is derived from an EMBL/GenBank/DDBJ whole genome shotgun (WGS) entry which is preliminary data.</text>
</comment>
<feature type="compositionally biased region" description="Low complexity" evidence="1">
    <location>
        <begin position="195"/>
        <end position="212"/>
    </location>
</feature>
<proteinExistence type="predicted"/>
<evidence type="ECO:0000313" key="3">
    <source>
        <dbReference type="Proteomes" id="UP001183643"/>
    </source>
</evidence>
<reference evidence="2" key="1">
    <citation type="submission" date="2023-07" db="EMBL/GenBank/DDBJ databases">
        <title>Sequencing the genomes of 1000 actinobacteria strains.</title>
        <authorList>
            <person name="Klenk H.-P."/>
        </authorList>
    </citation>
    <scope>NUCLEOTIDE SEQUENCE</scope>
    <source>
        <strain evidence="2">DSM 44707</strain>
    </source>
</reference>
<dbReference type="EMBL" id="JAVDYB010000001">
    <property type="protein sequence ID" value="MDR7279372.1"/>
    <property type="molecule type" value="Genomic_DNA"/>
</dbReference>
<name>A0AAE4CCL3_9ACTN</name>
<feature type="region of interest" description="Disordered" evidence="1">
    <location>
        <begin position="21"/>
        <end position="250"/>
    </location>
</feature>
<evidence type="ECO:0000313" key="2">
    <source>
        <dbReference type="EMBL" id="MDR7279372.1"/>
    </source>
</evidence>
<organism evidence="2 3">
    <name type="scientific">Catenuloplanes atrovinosus</name>
    <dbReference type="NCBI Taxonomy" id="137266"/>
    <lineage>
        <taxon>Bacteria</taxon>
        <taxon>Bacillati</taxon>
        <taxon>Actinomycetota</taxon>
        <taxon>Actinomycetes</taxon>
        <taxon>Micromonosporales</taxon>
        <taxon>Micromonosporaceae</taxon>
        <taxon>Catenuloplanes</taxon>
    </lineage>
</organism>
<evidence type="ECO:0000256" key="1">
    <source>
        <dbReference type="SAM" id="MobiDB-lite"/>
    </source>
</evidence>
<dbReference type="Proteomes" id="UP001183643">
    <property type="component" value="Unassembled WGS sequence"/>
</dbReference>
<accession>A0AAE4CCL3</accession>
<protein>
    <submittedName>
        <fullName evidence="2">Uncharacterized protein</fullName>
    </submittedName>
</protein>
<keyword evidence="3" id="KW-1185">Reference proteome</keyword>
<feature type="compositionally biased region" description="Basic and acidic residues" evidence="1">
    <location>
        <begin position="224"/>
        <end position="239"/>
    </location>
</feature>
<feature type="compositionally biased region" description="Low complexity" evidence="1">
    <location>
        <begin position="85"/>
        <end position="110"/>
    </location>
</feature>
<gene>
    <name evidence="2" type="ORF">J2S41_006150</name>
</gene>
<dbReference type="AlphaFoldDB" id="A0AAE4CCL3"/>
<feature type="compositionally biased region" description="Basic and acidic residues" evidence="1">
    <location>
        <begin position="60"/>
        <end position="82"/>
    </location>
</feature>
<feature type="compositionally biased region" description="Basic and acidic residues" evidence="1">
    <location>
        <begin position="175"/>
        <end position="185"/>
    </location>
</feature>
<sequence>MFWAPHNVDYVCIAAKVTPLPAPESGRRQTETDQGSYKPKFRARSARHADVDRLWLPGGEPERRLTEVRDQRRVRPLGRDSQRWSSAPSGLSPPLGFVAGAPGPTAAPAADQVRTGKLVGGRQRPGQPHPRPPSQTRNGKLGWSPARPEPTAPTTAQPDAKRQARLVASASRTNRTHDRPARRETLTSAGLVADAPGPTAPSAARGASASAGLRRRRGTSHPGSKAERRISGVPRDEPRAPLPGRKPERR</sequence>